<evidence type="ECO:0000313" key="2">
    <source>
        <dbReference type="EMBL" id="TGK15569.1"/>
    </source>
</evidence>
<name>A0A4R9GN56_9LEPT</name>
<evidence type="ECO:0000313" key="3">
    <source>
        <dbReference type="Proteomes" id="UP000297855"/>
    </source>
</evidence>
<evidence type="ECO:0000256" key="1">
    <source>
        <dbReference type="SAM" id="Phobius"/>
    </source>
</evidence>
<keyword evidence="1" id="KW-0812">Transmembrane</keyword>
<keyword evidence="3" id="KW-1185">Reference proteome</keyword>
<keyword evidence="1" id="KW-1133">Transmembrane helix</keyword>
<protein>
    <submittedName>
        <fullName evidence="2">Uncharacterized protein</fullName>
    </submittedName>
</protein>
<feature type="transmembrane region" description="Helical" evidence="1">
    <location>
        <begin position="71"/>
        <end position="93"/>
    </location>
</feature>
<feature type="transmembrane region" description="Helical" evidence="1">
    <location>
        <begin position="38"/>
        <end position="59"/>
    </location>
</feature>
<dbReference type="OrthoDB" id="337836at2"/>
<feature type="transmembrane region" description="Helical" evidence="1">
    <location>
        <begin position="7"/>
        <end position="26"/>
    </location>
</feature>
<dbReference type="AlphaFoldDB" id="A0A4R9GN56"/>
<dbReference type="Proteomes" id="UP000297855">
    <property type="component" value="Unassembled WGS sequence"/>
</dbReference>
<organism evidence="2 3">
    <name type="scientific">Leptospira fluminis</name>
    <dbReference type="NCBI Taxonomy" id="2484979"/>
    <lineage>
        <taxon>Bacteria</taxon>
        <taxon>Pseudomonadati</taxon>
        <taxon>Spirochaetota</taxon>
        <taxon>Spirochaetia</taxon>
        <taxon>Leptospirales</taxon>
        <taxon>Leptospiraceae</taxon>
        <taxon>Leptospira</taxon>
    </lineage>
</organism>
<reference evidence="2" key="1">
    <citation type="journal article" date="2019" name="PLoS Negl. Trop. Dis.">
        <title>Revisiting the worldwide diversity of Leptospira species in the environment.</title>
        <authorList>
            <person name="Vincent A.T."/>
            <person name="Schiettekatte O."/>
            <person name="Bourhy P."/>
            <person name="Veyrier F.J."/>
            <person name="Picardeau M."/>
        </authorList>
    </citation>
    <scope>NUCLEOTIDE SEQUENCE [LARGE SCALE GENOMIC DNA]</scope>
    <source>
        <strain evidence="2">SCS5</strain>
    </source>
</reference>
<dbReference type="EMBL" id="RQEV01000015">
    <property type="protein sequence ID" value="TGK15569.1"/>
    <property type="molecule type" value="Genomic_DNA"/>
</dbReference>
<feature type="transmembrane region" description="Helical" evidence="1">
    <location>
        <begin position="105"/>
        <end position="126"/>
    </location>
</feature>
<sequence length="128" mass="14219">MKSNTIRILLFGFLVWLIPFIVAFGFYTPEGKLRGDIFLFKTVMLLVGGASGCVFLFLMAKRVALPAFQTFVAIGLVWLAENLGLDLLILVPMSKMNLGDYFVQIGLRYFMILFVSVTVGASIDAARK</sequence>
<keyword evidence="1" id="KW-0472">Membrane</keyword>
<gene>
    <name evidence="2" type="ORF">EHO61_14510</name>
</gene>
<comment type="caution">
    <text evidence="2">The sequence shown here is derived from an EMBL/GenBank/DDBJ whole genome shotgun (WGS) entry which is preliminary data.</text>
</comment>
<dbReference type="RefSeq" id="WP_135814294.1">
    <property type="nucleotide sequence ID" value="NZ_RQEV01000015.1"/>
</dbReference>
<proteinExistence type="predicted"/>
<accession>A0A4R9GN56</accession>